<proteinExistence type="predicted"/>
<protein>
    <submittedName>
        <fullName evidence="1">Uncharacterized protein</fullName>
    </submittedName>
</protein>
<evidence type="ECO:0000313" key="2">
    <source>
        <dbReference type="Proteomes" id="UP001055105"/>
    </source>
</evidence>
<reference evidence="1" key="1">
    <citation type="submission" date="2022-01" db="EMBL/GenBank/DDBJ databases">
        <title>Novel bile acid biosynthetic pathways are enriched in the microbiome of centenarians.</title>
        <authorList>
            <person name="Sato Y."/>
            <person name="Atarashi K."/>
            <person name="Plichta R.D."/>
            <person name="Arai Y."/>
            <person name="Sasajima S."/>
            <person name="Kearney M.S."/>
            <person name="Suda W."/>
            <person name="Takeshita K."/>
            <person name="Sasaki T."/>
            <person name="Okamoto S."/>
            <person name="Skelly N.A."/>
            <person name="Okamura Y."/>
            <person name="Vlamakis H."/>
            <person name="Li Y."/>
            <person name="Tanoue T."/>
            <person name="Takei H."/>
            <person name="Nittono H."/>
            <person name="Narushima S."/>
            <person name="Irie J."/>
            <person name="Itoh H."/>
            <person name="Moriya K."/>
            <person name="Sugiura Y."/>
            <person name="Suematsu M."/>
            <person name="Moritoki N."/>
            <person name="Shibata S."/>
            <person name="Littman R.D."/>
            <person name="Fischbach A.M."/>
            <person name="Uwamino Y."/>
            <person name="Inoue T."/>
            <person name="Honda A."/>
            <person name="Hattori M."/>
            <person name="Murai T."/>
            <person name="Xavier J.R."/>
            <person name="Hirose N."/>
            <person name="Honda K."/>
        </authorList>
    </citation>
    <scope>NUCLEOTIDE SEQUENCE</scope>
    <source>
        <strain evidence="1">CE91-St16</strain>
    </source>
</reference>
<sequence>MDNLIYVCVESTQRKDFIKLLRGNGYEDVSMSYSRSDNMLLVDNKRKHFIRLHDFTGSCSDISAEDFTDLFL</sequence>
<gene>
    <name evidence="1" type="ORF">CE91St16_16000</name>
</gene>
<organism evidence="1 2">
    <name type="scientific">Alistipes finegoldii</name>
    <dbReference type="NCBI Taxonomy" id="214856"/>
    <lineage>
        <taxon>Bacteria</taxon>
        <taxon>Pseudomonadati</taxon>
        <taxon>Bacteroidota</taxon>
        <taxon>Bacteroidia</taxon>
        <taxon>Bacteroidales</taxon>
        <taxon>Rikenellaceae</taxon>
        <taxon>Alistipes</taxon>
    </lineage>
</organism>
<name>A0AA37KMH8_9BACT</name>
<dbReference type="Proteomes" id="UP001055105">
    <property type="component" value="Unassembled WGS sequence"/>
</dbReference>
<dbReference type="AlphaFoldDB" id="A0AA37KMH8"/>
<comment type="caution">
    <text evidence="1">The sequence shown here is derived from an EMBL/GenBank/DDBJ whole genome shotgun (WGS) entry which is preliminary data.</text>
</comment>
<dbReference type="EMBL" id="BQOL01000001">
    <property type="protein sequence ID" value="GKI18692.1"/>
    <property type="molecule type" value="Genomic_DNA"/>
</dbReference>
<accession>A0AA37KMH8</accession>
<evidence type="ECO:0000313" key="1">
    <source>
        <dbReference type="EMBL" id="GKI18692.1"/>
    </source>
</evidence>